<name>A0A9J6QY22_9FIRM</name>
<dbReference type="InterPro" id="IPR025158">
    <property type="entry name" value="Mg_chelat-rel_C"/>
</dbReference>
<dbReference type="InterPro" id="IPR000523">
    <property type="entry name" value="Mg_chelatse_chII-like_cat_dom"/>
</dbReference>
<dbReference type="Gene3D" id="3.30.230.10">
    <property type="match status" value="1"/>
</dbReference>
<dbReference type="PANTHER" id="PTHR32039">
    <property type="entry name" value="MAGNESIUM-CHELATASE SUBUNIT CHLI"/>
    <property type="match status" value="1"/>
</dbReference>
<organism evidence="5 6">
    <name type="scientific">Hominibacterium faecale</name>
    <dbReference type="NCBI Taxonomy" id="2839743"/>
    <lineage>
        <taxon>Bacteria</taxon>
        <taxon>Bacillati</taxon>
        <taxon>Bacillota</taxon>
        <taxon>Clostridia</taxon>
        <taxon>Peptostreptococcales</taxon>
        <taxon>Anaerovoracaceae</taxon>
        <taxon>Hominibacterium</taxon>
    </lineage>
</organism>
<evidence type="ECO:0000313" key="5">
    <source>
        <dbReference type="EMBL" id="MCU7380365.1"/>
    </source>
</evidence>
<dbReference type="GO" id="GO:0003677">
    <property type="term" value="F:DNA binding"/>
    <property type="evidence" value="ECO:0007669"/>
    <property type="project" value="InterPro"/>
</dbReference>
<keyword evidence="6" id="KW-1185">Reference proteome</keyword>
<feature type="domain" description="AAA+ ATPase" evidence="4">
    <location>
        <begin position="211"/>
        <end position="394"/>
    </location>
</feature>
<dbReference type="PRINTS" id="PR01657">
    <property type="entry name" value="MCMFAMILY"/>
</dbReference>
<evidence type="ECO:0000256" key="3">
    <source>
        <dbReference type="ARBA" id="ARBA00022840"/>
    </source>
</evidence>
<dbReference type="NCBIfam" id="TIGR00368">
    <property type="entry name" value="YifB family Mg chelatase-like AAA ATPase"/>
    <property type="match status" value="1"/>
</dbReference>
<accession>A0A9J6QY22</accession>
<dbReference type="Proteomes" id="UP001065549">
    <property type="component" value="Unassembled WGS sequence"/>
</dbReference>
<keyword evidence="2" id="KW-0547">Nucleotide-binding</keyword>
<evidence type="ECO:0000256" key="2">
    <source>
        <dbReference type="ARBA" id="ARBA00022741"/>
    </source>
</evidence>
<dbReference type="InterPro" id="IPR027417">
    <property type="entry name" value="P-loop_NTPase"/>
</dbReference>
<dbReference type="GO" id="GO:0005524">
    <property type="term" value="F:ATP binding"/>
    <property type="evidence" value="ECO:0007669"/>
    <property type="project" value="UniProtKB-KW"/>
</dbReference>
<proteinExistence type="inferred from homology"/>
<reference evidence="5" key="1">
    <citation type="submission" date="2022-09" db="EMBL/GenBank/DDBJ databases">
        <title>Culturomic study of gut microbiota in children with autism spectrum disorder.</title>
        <authorList>
            <person name="Efimov B.A."/>
            <person name="Chaplin A.V."/>
            <person name="Sokolova S.R."/>
            <person name="Pikina A.P."/>
            <person name="Korzhanova M."/>
            <person name="Belova V."/>
            <person name="Korostin D."/>
        </authorList>
    </citation>
    <scope>NUCLEOTIDE SEQUENCE</scope>
    <source>
        <strain evidence="5">ASD5510</strain>
    </source>
</reference>
<dbReference type="SUPFAM" id="SSF52540">
    <property type="entry name" value="P-loop containing nucleoside triphosphate hydrolases"/>
    <property type="match status" value="1"/>
</dbReference>
<dbReference type="Pfam" id="PF13335">
    <property type="entry name" value="Mg_chelatase_C"/>
    <property type="match status" value="1"/>
</dbReference>
<sequence>MLSKIFTASLLGMEADMVTVEIDLQPGLPAMNMVGLADTTIKEAKERIRAAILNSGFEFPKRRITVNLSPAGRPKEGSHFDLPIAVGILLLGSQCVPVRTDTALIGELSLDGKVKHIRGALPLAIGLRERGIRKLLLPYKNLEEVALLEDIDLYPVKDLQESMDYYLGLRPASPYNRKKKGTFSQANPSDDFCDVVGQECVKRAVTVAAAGNHGLLLMGSPGSGKTMIAKRIPQIMPEMSYAEQLETTRIHSAAGLLSENCPYIKERPFRMPHHTISRAALIGGGSKPRPGEISLAHNGILFLDEFGEFDHRVTELLRQPLEDGKVAISRARGTIAFPCSIMLVAAANPCKCGYLGDERHVCTCTEKQLNQYQSKFSGPVLERIDLHIKVSAVLDPNLKKKEGALSSYEMKKQVQKAAALQAQRYKGTGVRFNSQLGEQQIYKYCPMTAAGRKLLTDAYQKLALSMRTYYKIIKVARTIADLHGTHTIDEYHIAEALQYRALDDFYRRPDNGH</sequence>
<dbReference type="EMBL" id="JAOSHN010000009">
    <property type="protein sequence ID" value="MCU7380365.1"/>
    <property type="molecule type" value="Genomic_DNA"/>
</dbReference>
<evidence type="ECO:0000259" key="4">
    <source>
        <dbReference type="SMART" id="SM00382"/>
    </source>
</evidence>
<protein>
    <submittedName>
        <fullName evidence="5">YifB family Mg chelatase-like AAA ATPase</fullName>
    </submittedName>
</protein>
<dbReference type="InterPro" id="IPR003593">
    <property type="entry name" value="AAA+_ATPase"/>
</dbReference>
<evidence type="ECO:0000313" key="6">
    <source>
        <dbReference type="Proteomes" id="UP001065549"/>
    </source>
</evidence>
<comment type="similarity">
    <text evidence="1">Belongs to the Mg-chelatase subunits D/I family. ComM subfamily.</text>
</comment>
<gene>
    <name evidence="5" type="ORF">OBO34_18730</name>
</gene>
<comment type="caution">
    <text evidence="5">The sequence shown here is derived from an EMBL/GenBank/DDBJ whole genome shotgun (WGS) entry which is preliminary data.</text>
</comment>
<dbReference type="InterPro" id="IPR014721">
    <property type="entry name" value="Ribsml_uS5_D2-typ_fold_subgr"/>
</dbReference>
<dbReference type="Gene3D" id="3.40.50.300">
    <property type="entry name" value="P-loop containing nucleotide triphosphate hydrolases"/>
    <property type="match status" value="1"/>
</dbReference>
<dbReference type="SUPFAM" id="SSF54211">
    <property type="entry name" value="Ribosomal protein S5 domain 2-like"/>
    <property type="match status" value="1"/>
</dbReference>
<dbReference type="RefSeq" id="WP_253021078.1">
    <property type="nucleotide sequence ID" value="NZ_JAOSHN010000009.1"/>
</dbReference>
<dbReference type="InterPro" id="IPR020568">
    <property type="entry name" value="Ribosomal_Su5_D2-typ_SF"/>
</dbReference>
<dbReference type="InterPro" id="IPR004482">
    <property type="entry name" value="Mg_chelat-rel"/>
</dbReference>
<dbReference type="SMART" id="SM00382">
    <property type="entry name" value="AAA"/>
    <property type="match status" value="1"/>
</dbReference>
<dbReference type="Pfam" id="PF13541">
    <property type="entry name" value="ChlI"/>
    <property type="match status" value="1"/>
</dbReference>
<dbReference type="Pfam" id="PF01078">
    <property type="entry name" value="Mg_chelatase"/>
    <property type="match status" value="1"/>
</dbReference>
<dbReference type="InterPro" id="IPR045006">
    <property type="entry name" value="CHLI-like"/>
</dbReference>
<evidence type="ECO:0000256" key="1">
    <source>
        <dbReference type="ARBA" id="ARBA00006354"/>
    </source>
</evidence>
<dbReference type="AlphaFoldDB" id="A0A9J6QY22"/>
<dbReference type="PANTHER" id="PTHR32039:SF7">
    <property type="entry name" value="COMPETENCE PROTEIN COMM"/>
    <property type="match status" value="1"/>
</dbReference>
<dbReference type="InterPro" id="IPR001208">
    <property type="entry name" value="MCM_dom"/>
</dbReference>
<keyword evidence="3" id="KW-0067">ATP-binding</keyword>